<dbReference type="GO" id="GO:0030670">
    <property type="term" value="C:phagocytic vesicle membrane"/>
    <property type="evidence" value="ECO:0007669"/>
    <property type="project" value="UniProtKB-SubCell"/>
</dbReference>
<dbReference type="SMART" id="SM00324">
    <property type="entry name" value="RhoGAP"/>
    <property type="match status" value="1"/>
</dbReference>
<dbReference type="OMA" id="VREDAWC"/>
<feature type="compositionally biased region" description="Low complexity" evidence="8">
    <location>
        <begin position="163"/>
        <end position="177"/>
    </location>
</feature>
<dbReference type="CDD" id="cd09093">
    <property type="entry name" value="INPP5c_INPP5B"/>
    <property type="match status" value="1"/>
</dbReference>
<evidence type="ECO:0000256" key="7">
    <source>
        <dbReference type="ARBA" id="ARBA00023329"/>
    </source>
</evidence>
<protein>
    <submittedName>
        <fullName evidence="10">RhoGAP domain-containing protein</fullName>
    </submittedName>
</protein>
<evidence type="ECO:0000256" key="4">
    <source>
        <dbReference type="ARBA" id="ARBA00022753"/>
    </source>
</evidence>
<dbReference type="PANTHER" id="PTHR11200:SF300">
    <property type="entry name" value="TYPE II INOSITOL 1,4,5-TRISPHOSPHATE 5-PHOSPHATASE"/>
    <property type="match status" value="1"/>
</dbReference>
<evidence type="ECO:0000256" key="5">
    <source>
        <dbReference type="ARBA" id="ARBA00022801"/>
    </source>
</evidence>
<accession>A0A0L0DCP7</accession>
<dbReference type="PANTHER" id="PTHR11200">
    <property type="entry name" value="INOSITOL 5-PHOSPHATASE"/>
    <property type="match status" value="1"/>
</dbReference>
<keyword evidence="11" id="KW-1185">Reference proteome</keyword>
<keyword evidence="4" id="KW-0967">Endosome</keyword>
<dbReference type="SUPFAM" id="SSF48350">
    <property type="entry name" value="GTPase activation domain, GAP"/>
    <property type="match status" value="1"/>
</dbReference>
<dbReference type="InterPro" id="IPR000198">
    <property type="entry name" value="RhoGAP_dom"/>
</dbReference>
<dbReference type="InterPro" id="IPR048869">
    <property type="entry name" value="OCRL-1_2_ASH"/>
</dbReference>
<dbReference type="GO" id="GO:0007165">
    <property type="term" value="P:signal transduction"/>
    <property type="evidence" value="ECO:0007669"/>
    <property type="project" value="InterPro"/>
</dbReference>
<dbReference type="SUPFAM" id="SSF56219">
    <property type="entry name" value="DNase I-like"/>
    <property type="match status" value="1"/>
</dbReference>
<evidence type="ECO:0000256" key="6">
    <source>
        <dbReference type="ARBA" id="ARBA00023098"/>
    </source>
</evidence>
<evidence type="ECO:0000313" key="10">
    <source>
        <dbReference type="EMBL" id="KNC49078.1"/>
    </source>
</evidence>
<reference evidence="10 11" key="1">
    <citation type="submission" date="2010-05" db="EMBL/GenBank/DDBJ databases">
        <title>The Genome Sequence of Thecamonas trahens ATCC 50062.</title>
        <authorList>
            <consortium name="The Broad Institute Genome Sequencing Platform"/>
            <person name="Russ C."/>
            <person name="Cuomo C."/>
            <person name="Shea T."/>
            <person name="Young S.K."/>
            <person name="Zeng Q."/>
            <person name="Koehrsen M."/>
            <person name="Haas B."/>
            <person name="Borodovsky M."/>
            <person name="Guigo R."/>
            <person name="Alvarado L."/>
            <person name="Berlin A."/>
            <person name="Bochicchio J."/>
            <person name="Borenstein D."/>
            <person name="Chapman S."/>
            <person name="Chen Z."/>
            <person name="Freedman E."/>
            <person name="Gellesch M."/>
            <person name="Goldberg J."/>
            <person name="Griggs A."/>
            <person name="Gujja S."/>
            <person name="Heilman E."/>
            <person name="Heiman D."/>
            <person name="Hepburn T."/>
            <person name="Howarth C."/>
            <person name="Jen D."/>
            <person name="Larson L."/>
            <person name="Mehta T."/>
            <person name="Park D."/>
            <person name="Pearson M."/>
            <person name="Roberts A."/>
            <person name="Saif S."/>
            <person name="Shenoy N."/>
            <person name="Sisk P."/>
            <person name="Stolte C."/>
            <person name="Sykes S."/>
            <person name="Thomson T."/>
            <person name="Walk T."/>
            <person name="White J."/>
            <person name="Yandava C."/>
            <person name="Burger G."/>
            <person name="Gray M.W."/>
            <person name="Holland P.W.H."/>
            <person name="King N."/>
            <person name="Lang F.B.F."/>
            <person name="Roger A.J."/>
            <person name="Ruiz-Trillo I."/>
            <person name="Lander E."/>
            <person name="Nusbaum C."/>
        </authorList>
    </citation>
    <scope>NUCLEOTIDE SEQUENCE [LARGE SCALE GENOMIC DNA]</scope>
    <source>
        <strain evidence="10 11">ATCC 50062</strain>
    </source>
</reference>
<feature type="domain" description="Rho-GAP" evidence="9">
    <location>
        <begin position="736"/>
        <end position="907"/>
    </location>
</feature>
<feature type="compositionally biased region" description="Acidic residues" evidence="8">
    <location>
        <begin position="178"/>
        <end position="191"/>
    </location>
</feature>
<keyword evidence="6" id="KW-0443">Lipid metabolism</keyword>
<evidence type="ECO:0000256" key="8">
    <source>
        <dbReference type="SAM" id="MobiDB-lite"/>
    </source>
</evidence>
<dbReference type="SMART" id="SM00128">
    <property type="entry name" value="IPPc"/>
    <property type="match status" value="1"/>
</dbReference>
<comment type="similarity">
    <text evidence="3">Belongs to the inositol 1,4,5-trisphosphate 5-phosphatase type II family.</text>
</comment>
<keyword evidence="5" id="KW-0378">Hydrolase</keyword>
<dbReference type="InterPro" id="IPR008936">
    <property type="entry name" value="Rho_GTPase_activation_prot"/>
</dbReference>
<dbReference type="Gene3D" id="2.60.40.10">
    <property type="entry name" value="Immunoglobulins"/>
    <property type="match status" value="1"/>
</dbReference>
<feature type="region of interest" description="Disordered" evidence="8">
    <location>
        <begin position="884"/>
        <end position="907"/>
    </location>
</feature>
<dbReference type="Pfam" id="PF22669">
    <property type="entry name" value="Exo_endo_phos2"/>
    <property type="match status" value="1"/>
</dbReference>
<dbReference type="AlphaFoldDB" id="A0A0L0DCP7"/>
<evidence type="ECO:0000256" key="1">
    <source>
        <dbReference type="ARBA" id="ARBA00004146"/>
    </source>
</evidence>
<evidence type="ECO:0000256" key="2">
    <source>
        <dbReference type="ARBA" id="ARBA00004580"/>
    </source>
</evidence>
<gene>
    <name evidence="10" type="ORF">AMSG_05040</name>
</gene>
<dbReference type="GO" id="GO:0046856">
    <property type="term" value="P:phosphatidylinositol dephosphorylation"/>
    <property type="evidence" value="ECO:0007669"/>
    <property type="project" value="InterPro"/>
</dbReference>
<dbReference type="STRING" id="461836.A0A0L0DCP7"/>
<dbReference type="FunFam" id="2.60.40.10:FF:000132">
    <property type="entry name" value="Inositol polyphosphate 5-phosphatase OCRL-1 isoform b"/>
    <property type="match status" value="1"/>
</dbReference>
<dbReference type="InterPro" id="IPR046985">
    <property type="entry name" value="IP5"/>
</dbReference>
<evidence type="ECO:0000259" key="9">
    <source>
        <dbReference type="PROSITE" id="PS50238"/>
    </source>
</evidence>
<dbReference type="GO" id="GO:0031901">
    <property type="term" value="C:early endosome membrane"/>
    <property type="evidence" value="ECO:0007669"/>
    <property type="project" value="UniProtKB-SubCell"/>
</dbReference>
<dbReference type="GO" id="GO:0004439">
    <property type="term" value="F:phosphatidylinositol-4,5-bisphosphate 5-phosphatase activity"/>
    <property type="evidence" value="ECO:0007669"/>
    <property type="project" value="TreeGrafter"/>
</dbReference>
<dbReference type="GO" id="GO:0052745">
    <property type="term" value="F:inositol phosphate phosphatase activity"/>
    <property type="evidence" value="ECO:0007669"/>
    <property type="project" value="InterPro"/>
</dbReference>
<dbReference type="PROSITE" id="PS50238">
    <property type="entry name" value="RHOGAP"/>
    <property type="match status" value="1"/>
</dbReference>
<dbReference type="RefSeq" id="XP_013758109.1">
    <property type="nucleotide sequence ID" value="XM_013902655.1"/>
</dbReference>
<dbReference type="eggNOG" id="KOG0565">
    <property type="taxonomic scope" value="Eukaryota"/>
</dbReference>
<dbReference type="Pfam" id="PF00620">
    <property type="entry name" value="RhoGAP"/>
    <property type="match status" value="1"/>
</dbReference>
<dbReference type="Pfam" id="PF21310">
    <property type="entry name" value="OCRL-like_ASH"/>
    <property type="match status" value="1"/>
</dbReference>
<name>A0A0L0DCP7_THETB</name>
<feature type="region of interest" description="Disordered" evidence="8">
    <location>
        <begin position="163"/>
        <end position="239"/>
    </location>
</feature>
<dbReference type="Gene3D" id="1.10.555.10">
    <property type="entry name" value="Rho GTPase activation protein"/>
    <property type="match status" value="1"/>
</dbReference>
<dbReference type="GeneID" id="25564539"/>
<organism evidence="10 11">
    <name type="scientific">Thecamonas trahens ATCC 50062</name>
    <dbReference type="NCBI Taxonomy" id="461836"/>
    <lineage>
        <taxon>Eukaryota</taxon>
        <taxon>Apusozoa</taxon>
        <taxon>Apusomonadida</taxon>
        <taxon>Apusomonadidae</taxon>
        <taxon>Thecamonas</taxon>
    </lineage>
</organism>
<dbReference type="Proteomes" id="UP000054408">
    <property type="component" value="Unassembled WGS sequence"/>
</dbReference>
<dbReference type="EMBL" id="GL349453">
    <property type="protein sequence ID" value="KNC49078.1"/>
    <property type="molecule type" value="Genomic_DNA"/>
</dbReference>
<keyword evidence="7" id="KW-0968">Cytoplasmic vesicle</keyword>
<evidence type="ECO:0000256" key="3">
    <source>
        <dbReference type="ARBA" id="ARBA00005910"/>
    </source>
</evidence>
<comment type="subcellular location">
    <subcellularLocation>
        <location evidence="2">Cytoplasmic vesicle</location>
        <location evidence="2">Phagosome membrane</location>
    </subcellularLocation>
    <subcellularLocation>
        <location evidence="1">Early endosome membrane</location>
    </subcellularLocation>
</comment>
<dbReference type="OrthoDB" id="7862313at2759"/>
<proteinExistence type="inferred from homology"/>
<sequence length="907" mass="99164">MSESARKAIERYLRPEETVVIACEAKFLKKTSGKMRARMIALVQSGPARKRQSAVMTLKSKRFSQPILKGVYPITPAFRCKGLGGDKFSISYEGVASGEEYVFEISRVSVKEMLVPMMTALKAAREAGAVALDWLSYYAIVDQPDNEPELAMATASGAGPVVSSAAASRAGPSAGSESESDDEEGAEDGGDDGGRLLTVGGGAGSSGAEMNRRKGSVVSSDGGGDDELHNPLIGTSGRALSNPDAVMDIKEQWIQEQMLVREDEFTDKVPFRLFVGTWNVNGKKPGEELDPWLCAHDEPSDIYAVGFQELDLSAEAFLLNNTTRSAPWEQHIEQALSKHGDYVLITSKQLVGILLCVYVRTEFLPYISDVQTDVAGVGVMGVMGNKGGVAIRFRFHDSRFCFVNSHLAARMGNVARRNQDHKEICRRLAFQVGGASKPSGAGSEADSSARVAADSGRAYGIFDHDYLFWLGDLNYRISTLADAQIKAHVAAEEWDALLEHDQLMVERRAKRTFVGFAEGQIDFKPTYKYDPGTSRFDTSEKKRSPAWCDRVLWIARRSVLNQHFYGGHHELLTSDHKPVSAVFTGEAKIVVKERKALIYHSVVRELDQLENESMPDATLSSSTFDFGTVHFKEPLSQSLVVHNNGQVMIHFSFIPKPGDTQRAYCKPWLSIEPERGLLMPGKSAEVMLTLTVDNEWGTRLNLGEEELEDILILHLENGKDYFVNVRGEYAKSAFGASLDHLCRLAGPIAAAGSCATPDAPVLSVPKELWWLADYLYTHSTDDIGLFQESGDEAELATIRSLLDSGQGLLAYSGSIHSVAEALLKFLACLATPVIPFRMLPRAIEAAASPQAAIDLVGVLPAINYNVFTYLMAFLRELTDLSPSLTPHASPTSSPRYSSGGQTPRTHT</sequence>
<dbReference type="InterPro" id="IPR000300">
    <property type="entry name" value="IPPc"/>
</dbReference>
<dbReference type="InterPro" id="IPR037793">
    <property type="entry name" value="OCRL1/INPP5B_INPP5c"/>
</dbReference>
<dbReference type="Gene3D" id="3.60.10.10">
    <property type="entry name" value="Endonuclease/exonuclease/phosphatase"/>
    <property type="match status" value="1"/>
</dbReference>
<evidence type="ECO:0000313" key="11">
    <source>
        <dbReference type="Proteomes" id="UP000054408"/>
    </source>
</evidence>
<dbReference type="InterPro" id="IPR013783">
    <property type="entry name" value="Ig-like_fold"/>
</dbReference>
<dbReference type="InterPro" id="IPR036691">
    <property type="entry name" value="Endo/exonu/phosph_ase_sf"/>
</dbReference>